<comment type="caution">
    <text evidence="10">The sequence shown here is derived from an EMBL/GenBank/DDBJ whole genome shotgun (WGS) entry which is preliminary data.</text>
</comment>
<reference evidence="10 11" key="1">
    <citation type="submission" date="2018-06" db="EMBL/GenBank/DDBJ databases">
        <title>Sphaerisporangium craniellae sp. nov., isolated from a marine sponge in the South China Sea.</title>
        <authorList>
            <person name="Li L."/>
        </authorList>
    </citation>
    <scope>NUCLEOTIDE SEQUENCE [LARGE SCALE GENOMIC DNA]</scope>
    <source>
        <strain evidence="10 11">LHW63015</strain>
    </source>
</reference>
<keyword evidence="3" id="KW-0813">Transport</keyword>
<evidence type="ECO:0000256" key="4">
    <source>
        <dbReference type="ARBA" id="ARBA00022475"/>
    </source>
</evidence>
<keyword evidence="4" id="KW-1003">Cell membrane</keyword>
<keyword evidence="6 9" id="KW-1133">Transmembrane helix</keyword>
<dbReference type="AlphaFoldDB" id="A0A366M3H3"/>
<keyword evidence="5 9" id="KW-0812">Transmembrane</keyword>
<evidence type="ECO:0000256" key="9">
    <source>
        <dbReference type="SAM" id="Phobius"/>
    </source>
</evidence>
<feature type="transmembrane region" description="Helical" evidence="9">
    <location>
        <begin position="109"/>
        <end position="130"/>
    </location>
</feature>
<gene>
    <name evidence="10" type="ORF">DP939_09950</name>
</gene>
<proteinExistence type="inferred from homology"/>
<feature type="transmembrane region" description="Helical" evidence="9">
    <location>
        <begin position="296"/>
        <end position="315"/>
    </location>
</feature>
<evidence type="ECO:0000256" key="5">
    <source>
        <dbReference type="ARBA" id="ARBA00022692"/>
    </source>
</evidence>
<feature type="transmembrane region" description="Helical" evidence="9">
    <location>
        <begin position="26"/>
        <end position="46"/>
    </location>
</feature>
<dbReference type="Gene3D" id="1.10.3470.10">
    <property type="entry name" value="ABC transporter involved in vitamin B12 uptake, BtuC"/>
    <property type="match status" value="1"/>
</dbReference>
<dbReference type="EMBL" id="QMEY01000003">
    <property type="protein sequence ID" value="RBQ20134.1"/>
    <property type="molecule type" value="Genomic_DNA"/>
</dbReference>
<name>A0A366M3H3_9ACTN</name>
<feature type="transmembrane region" description="Helical" evidence="9">
    <location>
        <begin position="327"/>
        <end position="344"/>
    </location>
</feature>
<dbReference type="FunFam" id="1.10.3470.10:FF:000001">
    <property type="entry name" value="Vitamin B12 ABC transporter permease BtuC"/>
    <property type="match status" value="1"/>
</dbReference>
<evidence type="ECO:0000256" key="6">
    <source>
        <dbReference type="ARBA" id="ARBA00022989"/>
    </source>
</evidence>
<keyword evidence="11" id="KW-1185">Reference proteome</keyword>
<dbReference type="CDD" id="cd06550">
    <property type="entry name" value="TM_ABC_iron-siderophores_like"/>
    <property type="match status" value="1"/>
</dbReference>
<comment type="subcellular location">
    <subcellularLocation>
        <location evidence="1">Cell membrane</location>
        <topology evidence="1">Multi-pass membrane protein</topology>
    </subcellularLocation>
</comment>
<organism evidence="10 11">
    <name type="scientific">Spongiactinospora rosea</name>
    <dbReference type="NCBI Taxonomy" id="2248750"/>
    <lineage>
        <taxon>Bacteria</taxon>
        <taxon>Bacillati</taxon>
        <taxon>Actinomycetota</taxon>
        <taxon>Actinomycetes</taxon>
        <taxon>Streptosporangiales</taxon>
        <taxon>Streptosporangiaceae</taxon>
        <taxon>Spongiactinospora</taxon>
    </lineage>
</organism>
<evidence type="ECO:0000313" key="10">
    <source>
        <dbReference type="EMBL" id="RBQ20134.1"/>
    </source>
</evidence>
<dbReference type="Proteomes" id="UP000253303">
    <property type="component" value="Unassembled WGS sequence"/>
</dbReference>
<dbReference type="PANTHER" id="PTHR30472:SF1">
    <property type="entry name" value="FE(3+) DICITRATE TRANSPORT SYSTEM PERMEASE PROTEIN FECC-RELATED"/>
    <property type="match status" value="1"/>
</dbReference>
<feature type="transmembrane region" description="Helical" evidence="9">
    <location>
        <begin position="167"/>
        <end position="188"/>
    </location>
</feature>
<evidence type="ECO:0000256" key="7">
    <source>
        <dbReference type="ARBA" id="ARBA00023136"/>
    </source>
</evidence>
<dbReference type="RefSeq" id="WP_113980337.1">
    <property type="nucleotide sequence ID" value="NZ_QMEY01000003.1"/>
</dbReference>
<dbReference type="OrthoDB" id="9782305at2"/>
<dbReference type="Pfam" id="PF01032">
    <property type="entry name" value="FecCD"/>
    <property type="match status" value="1"/>
</dbReference>
<feature type="transmembrane region" description="Helical" evidence="9">
    <location>
        <begin position="136"/>
        <end position="155"/>
    </location>
</feature>
<dbReference type="GO" id="GO:0005886">
    <property type="term" value="C:plasma membrane"/>
    <property type="evidence" value="ECO:0007669"/>
    <property type="project" value="UniProtKB-SubCell"/>
</dbReference>
<evidence type="ECO:0000256" key="2">
    <source>
        <dbReference type="ARBA" id="ARBA00007935"/>
    </source>
</evidence>
<dbReference type="GO" id="GO:0033214">
    <property type="term" value="P:siderophore-iron import into cell"/>
    <property type="evidence" value="ECO:0007669"/>
    <property type="project" value="TreeGrafter"/>
</dbReference>
<sequence>MSPATLAATTPETSRRVPRKANTARSIGLAAGVALLLLVAVLSLVLGARSMPLATVVQALTDPTGSADHVVIRELRVPRTVLGIGTGAALGLAGALMQSLTRNPLADPGLLGIGQGAAFGVVIALALLGWSSPAVYVWFAFAGAALAFAAVYALGSAGRSGTSPVRLALAGVAMGAVLTAASSAVLRIDTETYDRMRFWMSGSLAGQGGEVVAQLVPFMAAGVLLGVLLAGPLNALALGDDAGRALGMSVGRTRLLAAVAITLLCGSATAAIGPVFFVGLAVPHAVRALVGPDQRWVLPFSALLAPILLLGSDIAGRLIGRPGEVQAGIVCAILGAPFFIALVRKGRLAAL</sequence>
<dbReference type="InterPro" id="IPR037294">
    <property type="entry name" value="ABC_BtuC-like"/>
</dbReference>
<evidence type="ECO:0000256" key="1">
    <source>
        <dbReference type="ARBA" id="ARBA00004651"/>
    </source>
</evidence>
<evidence type="ECO:0000256" key="3">
    <source>
        <dbReference type="ARBA" id="ARBA00022448"/>
    </source>
</evidence>
<dbReference type="SUPFAM" id="SSF81345">
    <property type="entry name" value="ABC transporter involved in vitamin B12 uptake, BtuC"/>
    <property type="match status" value="1"/>
</dbReference>
<dbReference type="GO" id="GO:0022857">
    <property type="term" value="F:transmembrane transporter activity"/>
    <property type="evidence" value="ECO:0007669"/>
    <property type="project" value="InterPro"/>
</dbReference>
<evidence type="ECO:0000256" key="8">
    <source>
        <dbReference type="SAM" id="MobiDB-lite"/>
    </source>
</evidence>
<keyword evidence="7 9" id="KW-0472">Membrane</keyword>
<feature type="transmembrane region" description="Helical" evidence="9">
    <location>
        <begin position="211"/>
        <end position="234"/>
    </location>
</feature>
<dbReference type="PANTHER" id="PTHR30472">
    <property type="entry name" value="FERRIC ENTEROBACTIN TRANSPORT SYSTEM PERMEASE PROTEIN"/>
    <property type="match status" value="1"/>
</dbReference>
<evidence type="ECO:0000313" key="11">
    <source>
        <dbReference type="Proteomes" id="UP000253303"/>
    </source>
</evidence>
<feature type="transmembrane region" description="Helical" evidence="9">
    <location>
        <begin position="255"/>
        <end position="276"/>
    </location>
</feature>
<accession>A0A366M3H3</accession>
<dbReference type="InterPro" id="IPR000522">
    <property type="entry name" value="ABC_transptr_permease_BtuC"/>
</dbReference>
<comment type="similarity">
    <text evidence="2">Belongs to the binding-protein-dependent transport system permease family. FecCD subfamily.</text>
</comment>
<feature type="region of interest" description="Disordered" evidence="8">
    <location>
        <begin position="1"/>
        <end position="21"/>
    </location>
</feature>
<protein>
    <submittedName>
        <fullName evidence="10">Fe(3+)-siderophore ABC transporter permease</fullName>
    </submittedName>
</protein>
<feature type="transmembrane region" description="Helical" evidence="9">
    <location>
        <begin position="80"/>
        <end position="97"/>
    </location>
</feature>